<name>A0A0A8ZR13_ARUDO</name>
<reference evidence="1" key="1">
    <citation type="submission" date="2014-09" db="EMBL/GenBank/DDBJ databases">
        <authorList>
            <person name="Magalhaes I.L.F."/>
            <person name="Oliveira U."/>
            <person name="Santos F.R."/>
            <person name="Vidigal T.H.D.A."/>
            <person name="Brescovit A.D."/>
            <person name="Santos A.J."/>
        </authorList>
    </citation>
    <scope>NUCLEOTIDE SEQUENCE</scope>
    <source>
        <tissue evidence="1">Shoot tissue taken approximately 20 cm above the soil surface</tissue>
    </source>
</reference>
<proteinExistence type="predicted"/>
<dbReference type="EMBL" id="GBRH01260608">
    <property type="protein sequence ID" value="JAD37287.1"/>
    <property type="molecule type" value="Transcribed_RNA"/>
</dbReference>
<sequence>MRHHTSLIGFSRHPHSLPYCGCTLS</sequence>
<organism evidence="1">
    <name type="scientific">Arundo donax</name>
    <name type="common">Giant reed</name>
    <name type="synonym">Donax arundinaceus</name>
    <dbReference type="NCBI Taxonomy" id="35708"/>
    <lineage>
        <taxon>Eukaryota</taxon>
        <taxon>Viridiplantae</taxon>
        <taxon>Streptophyta</taxon>
        <taxon>Embryophyta</taxon>
        <taxon>Tracheophyta</taxon>
        <taxon>Spermatophyta</taxon>
        <taxon>Magnoliopsida</taxon>
        <taxon>Liliopsida</taxon>
        <taxon>Poales</taxon>
        <taxon>Poaceae</taxon>
        <taxon>PACMAD clade</taxon>
        <taxon>Arundinoideae</taxon>
        <taxon>Arundineae</taxon>
        <taxon>Arundo</taxon>
    </lineage>
</organism>
<accession>A0A0A8ZR13</accession>
<evidence type="ECO:0000313" key="1">
    <source>
        <dbReference type="EMBL" id="JAD37287.1"/>
    </source>
</evidence>
<dbReference type="AlphaFoldDB" id="A0A0A8ZR13"/>
<protein>
    <submittedName>
        <fullName evidence="1">Uncharacterized protein</fullName>
    </submittedName>
</protein>
<reference evidence="1" key="2">
    <citation type="journal article" date="2015" name="Data Brief">
        <title>Shoot transcriptome of the giant reed, Arundo donax.</title>
        <authorList>
            <person name="Barrero R.A."/>
            <person name="Guerrero F.D."/>
            <person name="Moolhuijzen P."/>
            <person name="Goolsby J.A."/>
            <person name="Tidwell J."/>
            <person name="Bellgard S.E."/>
            <person name="Bellgard M.I."/>
        </authorList>
    </citation>
    <scope>NUCLEOTIDE SEQUENCE</scope>
    <source>
        <tissue evidence="1">Shoot tissue taken approximately 20 cm above the soil surface</tissue>
    </source>
</reference>